<protein>
    <recommendedName>
        <fullName evidence="1">N-acetyltransferase domain-containing protein</fullName>
    </recommendedName>
</protein>
<keyword evidence="3" id="KW-1185">Reference proteome</keyword>
<evidence type="ECO:0000313" key="2">
    <source>
        <dbReference type="EMBL" id="CRZ33970.1"/>
    </source>
</evidence>
<dbReference type="CDD" id="cd04301">
    <property type="entry name" value="NAT_SF"/>
    <property type="match status" value="1"/>
</dbReference>
<name>A0A0H5SG05_HERHM</name>
<dbReference type="OrthoDB" id="9783470at2"/>
<accession>A0A0H5SG05</accession>
<evidence type="ECO:0000259" key="1">
    <source>
        <dbReference type="PROSITE" id="PS51186"/>
    </source>
</evidence>
<gene>
    <name evidence="2" type="ORF">HHT355_0767</name>
</gene>
<organism evidence="2 3">
    <name type="scientific">Herbinix hemicellulosilytica</name>
    <dbReference type="NCBI Taxonomy" id="1564487"/>
    <lineage>
        <taxon>Bacteria</taxon>
        <taxon>Bacillati</taxon>
        <taxon>Bacillota</taxon>
        <taxon>Clostridia</taxon>
        <taxon>Lachnospirales</taxon>
        <taxon>Lachnospiraceae</taxon>
        <taxon>Herbinix</taxon>
    </lineage>
</organism>
<dbReference type="AlphaFoldDB" id="A0A0H5SG05"/>
<dbReference type="Gene3D" id="3.40.630.30">
    <property type="match status" value="1"/>
</dbReference>
<dbReference type="EMBL" id="CVTD020000010">
    <property type="protein sequence ID" value="CRZ33970.1"/>
    <property type="molecule type" value="Genomic_DNA"/>
</dbReference>
<dbReference type="PANTHER" id="PTHR43617">
    <property type="entry name" value="L-AMINO ACID N-ACETYLTRANSFERASE"/>
    <property type="match status" value="1"/>
</dbReference>
<dbReference type="Proteomes" id="UP000236497">
    <property type="component" value="Unassembled WGS sequence"/>
</dbReference>
<dbReference type="SUPFAM" id="SSF55729">
    <property type="entry name" value="Acyl-CoA N-acyltransferases (Nat)"/>
    <property type="match status" value="1"/>
</dbReference>
<dbReference type="InterPro" id="IPR000182">
    <property type="entry name" value="GNAT_dom"/>
</dbReference>
<dbReference type="PANTHER" id="PTHR43617:SF34">
    <property type="entry name" value="PUTATIVE-RELATED"/>
    <property type="match status" value="1"/>
</dbReference>
<feature type="domain" description="N-acetyltransferase" evidence="1">
    <location>
        <begin position="1"/>
        <end position="156"/>
    </location>
</feature>
<dbReference type="GO" id="GO:0016747">
    <property type="term" value="F:acyltransferase activity, transferring groups other than amino-acyl groups"/>
    <property type="evidence" value="ECO:0007669"/>
    <property type="project" value="InterPro"/>
</dbReference>
<dbReference type="Pfam" id="PF00583">
    <property type="entry name" value="Acetyltransf_1"/>
    <property type="match status" value="1"/>
</dbReference>
<dbReference type="PROSITE" id="PS51186">
    <property type="entry name" value="GNAT"/>
    <property type="match status" value="1"/>
</dbReference>
<reference evidence="2 3" key="1">
    <citation type="submission" date="2015-06" db="EMBL/GenBank/DDBJ databases">
        <authorList>
            <person name="Wibberg Daniel"/>
        </authorList>
    </citation>
    <scope>NUCLEOTIDE SEQUENCE [LARGE SCALE GENOMIC DNA]</scope>
    <source>
        <strain evidence="2 3">T3/55T</strain>
    </source>
</reference>
<evidence type="ECO:0000313" key="3">
    <source>
        <dbReference type="Proteomes" id="UP000236497"/>
    </source>
</evidence>
<proteinExistence type="predicted"/>
<dbReference type="InterPro" id="IPR050276">
    <property type="entry name" value="MshD_Acetyltransferase"/>
</dbReference>
<dbReference type="InterPro" id="IPR016181">
    <property type="entry name" value="Acyl_CoA_acyltransferase"/>
</dbReference>
<sequence length="156" mass="18077">MNVSIIEVKDSIMKSQFAKEILRSLPEWFGNEKALNDYAEGVASLPFWIALNSDEKCIGFISIKTQYGRTGDIYVLGVLPEYHRRGVGRLLVSKAEEYLRSNNYKYIIVKTLSDIVEYEPYEKTRKFYKGIGFEELITLTEMWDSENPCLIMIKVL</sequence>
<dbReference type="RefSeq" id="WP_103202099.1">
    <property type="nucleotide sequence ID" value="NZ_CVTD020000010.1"/>
</dbReference>